<comment type="function">
    <text evidence="3">Required for maturation of 30S ribosomal subunits.</text>
</comment>
<sequence length="165" mass="18418">MDLAERLVGIVGPTLDNMGYELVRVLIQGTRRQTVQVMAERRDSVPMTVEDCADISRALSAVLDVEDPVAGAYNLEVSSPGIDRPLTRAKDYEVWAGFDIKLETRQLLDGRKRFSGRLLGLDPDGNIRIQGDEGAWLVPLDAVWKAKLVLTDELIEFVTRQEAEH</sequence>
<comment type="subcellular location">
    <subcellularLocation>
        <location evidence="3">Cytoplasm</location>
    </subcellularLocation>
</comment>
<dbReference type="NCBIfam" id="NF000932">
    <property type="entry name" value="PRK00092.2-5"/>
    <property type="match status" value="1"/>
</dbReference>
<keyword evidence="7" id="KW-1185">Reference proteome</keyword>
<evidence type="ECO:0000259" key="4">
    <source>
        <dbReference type="Pfam" id="PF02576"/>
    </source>
</evidence>
<evidence type="ECO:0000259" key="5">
    <source>
        <dbReference type="Pfam" id="PF17384"/>
    </source>
</evidence>
<dbReference type="Proteomes" id="UP000076066">
    <property type="component" value="Chromosome"/>
</dbReference>
<dbReference type="GO" id="GO:0005829">
    <property type="term" value="C:cytosol"/>
    <property type="evidence" value="ECO:0007669"/>
    <property type="project" value="TreeGrafter"/>
</dbReference>
<dbReference type="InterPro" id="IPR036847">
    <property type="entry name" value="RimP_C_sf"/>
</dbReference>
<protein>
    <recommendedName>
        <fullName evidence="3">Ribosome maturation factor RimP</fullName>
    </recommendedName>
</protein>
<gene>
    <name evidence="3" type="primary">rimP</name>
    <name evidence="6" type="ORF">AY555_03995</name>
</gene>
<dbReference type="AlphaFoldDB" id="A0A143DG43"/>
<reference evidence="6 7" key="1">
    <citation type="submission" date="2016-02" db="EMBL/GenBank/DDBJ databases">
        <title>Complete Genome of H5569, the type strain of the newly described species Haematospirillium jordaniae.</title>
        <authorList>
            <person name="Nicholson A.C."/>
            <person name="Humrighouse B.W."/>
            <person name="Loparov V."/>
            <person name="McQuiston J.R."/>
        </authorList>
    </citation>
    <scope>NUCLEOTIDE SEQUENCE [LARGE SCALE GENOMIC DNA]</scope>
    <source>
        <strain evidence="6 7">H5569</strain>
    </source>
</reference>
<dbReference type="PANTHER" id="PTHR33867">
    <property type="entry name" value="RIBOSOME MATURATION FACTOR RIMP"/>
    <property type="match status" value="1"/>
</dbReference>
<keyword evidence="1 3" id="KW-0963">Cytoplasm</keyword>
<dbReference type="InterPro" id="IPR028998">
    <property type="entry name" value="RimP_C"/>
</dbReference>
<dbReference type="SUPFAM" id="SSF74942">
    <property type="entry name" value="YhbC-like, C-terminal domain"/>
    <property type="match status" value="1"/>
</dbReference>
<dbReference type="SUPFAM" id="SSF75420">
    <property type="entry name" value="YhbC-like, N-terminal domain"/>
    <property type="match status" value="1"/>
</dbReference>
<proteinExistence type="inferred from homology"/>
<dbReference type="Gene3D" id="3.30.300.70">
    <property type="entry name" value="RimP-like superfamily, N-terminal"/>
    <property type="match status" value="1"/>
</dbReference>
<dbReference type="KEGG" id="hjo:AY555_03995"/>
<dbReference type="InterPro" id="IPR028989">
    <property type="entry name" value="RimP_N"/>
</dbReference>
<dbReference type="InterPro" id="IPR035956">
    <property type="entry name" value="RimP_N_sf"/>
</dbReference>
<feature type="domain" description="Ribosome maturation factor RimP C-terminal" evidence="5">
    <location>
        <begin position="86"/>
        <end position="151"/>
    </location>
</feature>
<evidence type="ECO:0000313" key="6">
    <source>
        <dbReference type="EMBL" id="AMW35529.1"/>
    </source>
</evidence>
<dbReference type="CDD" id="cd01734">
    <property type="entry name" value="YlxS_C"/>
    <property type="match status" value="1"/>
</dbReference>
<dbReference type="PANTHER" id="PTHR33867:SF1">
    <property type="entry name" value="RIBOSOME MATURATION FACTOR RIMP"/>
    <property type="match status" value="1"/>
</dbReference>
<organism evidence="6 7">
    <name type="scientific">Haematospirillum jordaniae</name>
    <dbReference type="NCBI Taxonomy" id="1549855"/>
    <lineage>
        <taxon>Bacteria</taxon>
        <taxon>Pseudomonadati</taxon>
        <taxon>Pseudomonadota</taxon>
        <taxon>Alphaproteobacteria</taxon>
        <taxon>Rhodospirillales</taxon>
        <taxon>Novispirillaceae</taxon>
        <taxon>Haematospirillum</taxon>
    </lineage>
</organism>
<dbReference type="InterPro" id="IPR003728">
    <property type="entry name" value="Ribosome_maturation_RimP"/>
</dbReference>
<evidence type="ECO:0000256" key="3">
    <source>
        <dbReference type="HAMAP-Rule" id="MF_01077"/>
    </source>
</evidence>
<evidence type="ECO:0000256" key="1">
    <source>
        <dbReference type="ARBA" id="ARBA00022490"/>
    </source>
</evidence>
<name>A0A143DG43_9PROT</name>
<dbReference type="EMBL" id="CP014525">
    <property type="protein sequence ID" value="AMW35529.1"/>
    <property type="molecule type" value="Genomic_DNA"/>
</dbReference>
<dbReference type="OrthoDB" id="9805006at2"/>
<keyword evidence="2 3" id="KW-0690">Ribosome biogenesis</keyword>
<dbReference type="STRING" id="1549855.AY555_03995"/>
<dbReference type="HAMAP" id="MF_01077">
    <property type="entry name" value="RimP"/>
    <property type="match status" value="1"/>
</dbReference>
<accession>A0A143DG43</accession>
<dbReference type="Pfam" id="PF17384">
    <property type="entry name" value="DUF150_C"/>
    <property type="match status" value="1"/>
</dbReference>
<dbReference type="GO" id="GO:0006412">
    <property type="term" value="P:translation"/>
    <property type="evidence" value="ECO:0007669"/>
    <property type="project" value="TreeGrafter"/>
</dbReference>
<dbReference type="GO" id="GO:0000028">
    <property type="term" value="P:ribosomal small subunit assembly"/>
    <property type="evidence" value="ECO:0007669"/>
    <property type="project" value="TreeGrafter"/>
</dbReference>
<evidence type="ECO:0000313" key="7">
    <source>
        <dbReference type="Proteomes" id="UP000076066"/>
    </source>
</evidence>
<comment type="similarity">
    <text evidence="3">Belongs to the RimP family.</text>
</comment>
<dbReference type="Pfam" id="PF02576">
    <property type="entry name" value="RimP_N"/>
    <property type="match status" value="1"/>
</dbReference>
<evidence type="ECO:0000256" key="2">
    <source>
        <dbReference type="ARBA" id="ARBA00022517"/>
    </source>
</evidence>
<feature type="domain" description="Ribosome maturation factor RimP N-terminal" evidence="4">
    <location>
        <begin position="10"/>
        <end position="83"/>
    </location>
</feature>